<organism evidence="2 3">
    <name type="scientific">Aquibium carbonis</name>
    <dbReference type="NCBI Taxonomy" id="2495581"/>
    <lineage>
        <taxon>Bacteria</taxon>
        <taxon>Pseudomonadati</taxon>
        <taxon>Pseudomonadota</taxon>
        <taxon>Alphaproteobacteria</taxon>
        <taxon>Hyphomicrobiales</taxon>
        <taxon>Phyllobacteriaceae</taxon>
        <taxon>Aquibium</taxon>
    </lineage>
</organism>
<dbReference type="Pfam" id="PF04488">
    <property type="entry name" value="Gly_transf_sug"/>
    <property type="match status" value="1"/>
</dbReference>
<dbReference type="Pfam" id="PF03452">
    <property type="entry name" value="Anp1"/>
    <property type="match status" value="1"/>
</dbReference>
<dbReference type="Gene3D" id="3.90.550.10">
    <property type="entry name" value="Spore Coat Polysaccharide Biosynthesis Protein SpsA, Chain A"/>
    <property type="match status" value="1"/>
</dbReference>
<dbReference type="EMBL" id="RWKW01000147">
    <property type="protein sequence ID" value="RST80050.1"/>
    <property type="molecule type" value="Genomic_DNA"/>
</dbReference>
<dbReference type="PANTHER" id="PTHR32385">
    <property type="entry name" value="MANNOSYL PHOSPHORYLINOSITOL CERAMIDE SYNTHASE"/>
    <property type="match status" value="1"/>
</dbReference>
<accession>A0A429YF12</accession>
<dbReference type="InterPro" id="IPR029044">
    <property type="entry name" value="Nucleotide-diphossugar_trans"/>
</dbReference>
<dbReference type="Gene3D" id="3.90.550.20">
    <property type="match status" value="1"/>
</dbReference>
<dbReference type="Proteomes" id="UP000278398">
    <property type="component" value="Unassembled WGS sequence"/>
</dbReference>
<dbReference type="InterPro" id="IPR051706">
    <property type="entry name" value="Glycosyltransferase_domain"/>
</dbReference>
<gene>
    <name evidence="2" type="ORF">EJC49_24775</name>
</gene>
<dbReference type="AlphaFoldDB" id="A0A429YF12"/>
<evidence type="ECO:0000256" key="1">
    <source>
        <dbReference type="ARBA" id="ARBA00022679"/>
    </source>
</evidence>
<dbReference type="GO" id="GO:0016020">
    <property type="term" value="C:membrane"/>
    <property type="evidence" value="ECO:0007669"/>
    <property type="project" value="GOC"/>
</dbReference>
<evidence type="ECO:0000313" key="2">
    <source>
        <dbReference type="EMBL" id="RST80050.1"/>
    </source>
</evidence>
<proteinExistence type="predicted"/>
<dbReference type="RefSeq" id="WP_126702602.1">
    <property type="nucleotide sequence ID" value="NZ_RWKW01000147.1"/>
</dbReference>
<dbReference type="SUPFAM" id="SSF53448">
    <property type="entry name" value="Nucleotide-diphospho-sugar transferases"/>
    <property type="match status" value="2"/>
</dbReference>
<reference evidence="2 3" key="1">
    <citation type="submission" date="2018-12" db="EMBL/GenBank/DDBJ databases">
        <title>Mesorhizobium carbonis sp. nov., isolated from coal mine water.</title>
        <authorList>
            <person name="Xin W."/>
            <person name="Xu Z."/>
            <person name="Xiang F."/>
            <person name="Zhang J."/>
            <person name="Xi L."/>
            <person name="Liu J."/>
        </authorList>
    </citation>
    <scope>NUCLEOTIDE SEQUENCE [LARGE SCALE GENOMIC DNA]</scope>
    <source>
        <strain evidence="2 3">B2.3</strain>
    </source>
</reference>
<keyword evidence="1 2" id="KW-0808">Transferase</keyword>
<dbReference type="PANTHER" id="PTHR32385:SF15">
    <property type="entry name" value="INOSITOL PHOSPHOCERAMIDE MANNOSYLTRANSFERASE 1"/>
    <property type="match status" value="1"/>
</dbReference>
<evidence type="ECO:0000313" key="3">
    <source>
        <dbReference type="Proteomes" id="UP000278398"/>
    </source>
</evidence>
<dbReference type="GO" id="GO:0051999">
    <property type="term" value="P:mannosyl-inositol phosphorylceramide biosynthetic process"/>
    <property type="evidence" value="ECO:0007669"/>
    <property type="project" value="TreeGrafter"/>
</dbReference>
<comment type="caution">
    <text evidence="2">The sequence shown here is derived from an EMBL/GenBank/DDBJ whole genome shotgun (WGS) entry which is preliminary data.</text>
</comment>
<dbReference type="InterPro" id="IPR007577">
    <property type="entry name" value="GlycoTrfase_DXD_sugar-bd_CS"/>
</dbReference>
<sequence length="538" mass="61347">MARIVSAGIPRIIHQTWRSRDFPVDKGDPKSWEALNPGWRYMFWSDEDLRRFMATEFPELLWMFDGYSRPVQRADLARYCLLKHYGGVYADIDTICMASLEPLFGDTRVVLCEEPLAQHTPARLRGMRSLWFNGTMASPPGHPFWDRVIDLCVRMYPRRDFDILETTGPLILSAAVEQWTDPQALSLNSSHLFAGMTVHGADSGDPRWGNHAETVLSIHCWQGSYYKNRSPSLYHRKLAQLRDLRHRLRWDARLSFKAASRQVEQAILTLPLRRSAEPSFVTVLIPARNAEPFLEENLGQLLQLDYPHDRINVLYGEGGSSDRTADLIAGIVTRHARDFASMGSVTLSRGAPQLRRGERWKPKLQRARRAGIAMARNDLIDHALRWRQSDWYLWLDADVIGLPRDLLQSLLAAEAKIVAPDCVLEADGPSFDLNSWLAVGRPNLVDRNRYRKYGLTMPPADVWWRRHLHDLRYLDRVPLNGVGGTALVVHSDVHRAGLRFPEIPYADLIETEAFGQLARNLGVTPIGLPNVQVRHHAS</sequence>
<name>A0A429YF12_9HYPH</name>
<keyword evidence="3" id="KW-1185">Reference proteome</keyword>
<protein>
    <submittedName>
        <fullName evidence="2">Glycosyltransferase</fullName>
    </submittedName>
</protein>
<dbReference type="OrthoDB" id="277808at2"/>
<dbReference type="GO" id="GO:0000030">
    <property type="term" value="F:mannosyltransferase activity"/>
    <property type="evidence" value="ECO:0007669"/>
    <property type="project" value="TreeGrafter"/>
</dbReference>